<reference evidence="2" key="1">
    <citation type="submission" date="2017-09" db="EMBL/GenBank/DDBJ databases">
        <title>Depth-based differentiation of microbial function through sediment-hosted aquifers and enrichment of novel symbionts in the deep terrestrial subsurface.</title>
        <authorList>
            <person name="Probst A.J."/>
            <person name="Ladd B."/>
            <person name="Jarett J.K."/>
            <person name="Geller-Mcgrath D.E."/>
            <person name="Sieber C.M.K."/>
            <person name="Emerson J.B."/>
            <person name="Anantharaman K."/>
            <person name="Thomas B.C."/>
            <person name="Malmstrom R."/>
            <person name="Stieglmeier M."/>
            <person name="Klingl A."/>
            <person name="Woyke T."/>
            <person name="Ryan C.M."/>
            <person name="Banfield J.F."/>
        </authorList>
    </citation>
    <scope>NUCLEOTIDE SEQUENCE [LARGE SCALE GENOMIC DNA]</scope>
</reference>
<sequence length="233" mass="28020">MTENNWSQRILLNITTCPNFSYQYKIREADRMGERTVACFPEFVGIGERKKLYLALNHSKITTVPFVHIRDDFQSWELDYFWNQYQTRYFNVHEGSLVHLKSWPQKYWPHMYIEFNYNNRIPASLLVNLNKVGGFCLDFSHLWSARDRGVLEWEVINKLIKKYPVGCNHLNGYSHRRRYDLHYVRSINQLSYLREIPLKYFGHYLALEMNNSLASQQKYKNYIIGLLNKYSHS</sequence>
<evidence type="ECO:0000313" key="1">
    <source>
        <dbReference type="EMBL" id="PIZ99267.1"/>
    </source>
</evidence>
<comment type="caution">
    <text evidence="1">The sequence shown here is derived from an EMBL/GenBank/DDBJ whole genome shotgun (WGS) entry which is preliminary data.</text>
</comment>
<evidence type="ECO:0000313" key="2">
    <source>
        <dbReference type="Proteomes" id="UP000230405"/>
    </source>
</evidence>
<proteinExistence type="predicted"/>
<dbReference type="Proteomes" id="UP000230405">
    <property type="component" value="Unassembled WGS sequence"/>
</dbReference>
<gene>
    <name evidence="1" type="ORF">COX77_02040</name>
</gene>
<accession>A0A2M7VFC5</accession>
<name>A0A2M7VFC5_9BACT</name>
<organism evidence="1 2">
    <name type="scientific">Candidatus Komeilibacteria bacterium CG_4_10_14_0_2_um_filter_37_10</name>
    <dbReference type="NCBI Taxonomy" id="1974470"/>
    <lineage>
        <taxon>Bacteria</taxon>
        <taxon>Candidatus Komeiliibacteriota</taxon>
    </lineage>
</organism>
<dbReference type="AlphaFoldDB" id="A0A2M7VFC5"/>
<protein>
    <submittedName>
        <fullName evidence="1">Uncharacterized protein</fullName>
    </submittedName>
</protein>
<dbReference type="EMBL" id="PFPO01000038">
    <property type="protein sequence ID" value="PIZ99267.1"/>
    <property type="molecule type" value="Genomic_DNA"/>
</dbReference>